<sequence>MRREIKGQVFDTEKDKLIYETWKSNNLSANYEFEILYKNEVGEYYIYEGGGPKTRFAEKLGNIVTVGSSRIRPISDIDAEIWCLEKVLPCELFGREA</sequence>
<reference evidence="1 2" key="1">
    <citation type="submission" date="2013-11" db="EMBL/GenBank/DDBJ databases">
        <title>Complete genome sequence of Clostridum sp. M2/40.</title>
        <authorList>
            <person name="Wibberg D."/>
            <person name="Puehler A."/>
            <person name="Schlueter A."/>
        </authorList>
    </citation>
    <scope>NUCLEOTIDE SEQUENCE [LARGE SCALE GENOMIC DNA]</scope>
    <source>
        <strain evidence="2">M2/40</strain>
    </source>
</reference>
<dbReference type="KEGG" id="clt:CM240_3274"/>
<dbReference type="HOGENOM" id="CLU_154557_0_0_9"/>
<accession>W6S0I0</accession>
<gene>
    <name evidence="1" type="ORF">CM240_3274</name>
</gene>
<evidence type="ECO:0000313" key="1">
    <source>
        <dbReference type="EMBL" id="CDM70391.1"/>
    </source>
</evidence>
<evidence type="ECO:0000313" key="2">
    <source>
        <dbReference type="Proteomes" id="UP000019426"/>
    </source>
</evidence>
<dbReference type="RefSeq" id="WP_051483916.1">
    <property type="nucleotide sequence ID" value="NZ_HG917869.1"/>
</dbReference>
<dbReference type="STRING" id="1216932.CM240_3274"/>
<keyword evidence="2" id="KW-1185">Reference proteome</keyword>
<dbReference type="AlphaFoldDB" id="W6S0I0"/>
<protein>
    <submittedName>
        <fullName evidence="1">Uncharacterized protein</fullName>
    </submittedName>
</protein>
<name>W6S0I0_9CLOT</name>
<dbReference type="EMBL" id="HG917869">
    <property type="protein sequence ID" value="CDM70391.1"/>
    <property type="molecule type" value="Genomic_DNA"/>
</dbReference>
<organism evidence="1 2">
    <name type="scientific">Clostridium bornimense</name>
    <dbReference type="NCBI Taxonomy" id="1216932"/>
    <lineage>
        <taxon>Bacteria</taxon>
        <taxon>Bacillati</taxon>
        <taxon>Bacillota</taxon>
        <taxon>Clostridia</taxon>
        <taxon>Eubacteriales</taxon>
        <taxon>Clostridiaceae</taxon>
        <taxon>Clostridium</taxon>
    </lineage>
</organism>
<proteinExistence type="predicted"/>
<dbReference type="PATRIC" id="fig|1216932.3.peg.3248"/>
<dbReference type="Proteomes" id="UP000019426">
    <property type="component" value="Chromosome M2/40_rep2"/>
</dbReference>